<dbReference type="EMBL" id="AUSU01001865">
    <property type="protein sequence ID" value="EPS69991.1"/>
    <property type="molecule type" value="Genomic_DNA"/>
</dbReference>
<evidence type="ECO:0000256" key="2">
    <source>
        <dbReference type="ARBA" id="ARBA00022640"/>
    </source>
</evidence>
<name>S8CYA5_9LAMI</name>
<accession>S8CYA5</accession>
<comment type="caution">
    <text evidence="6">The sequence shown here is derived from an EMBL/GenBank/DDBJ whole genome shotgun (WGS) entry which is preliminary data.</text>
</comment>
<sequence>MAFFLNPTIPLPRPLRFTSGSSKPVIAFRSYSFSDASSAEPSGSAKSEFTDEWGEKSEPEPEPKLRFPDPDPPKIVDEWEASGVEPSSSNGSPGAVDDNSSNSKKDEEDLLLELKRALVDTVYGSDLGFRASAEIRAEALELVSQLEAVNPTPAPTEAAALLDGNWILVFTAFSELLPLLAVNAIPSVKVERIVQSIDTNSLAIENSATISTPLSTSSFTSSASFEVRTPFRIQVQFKEATFKPPEIKSRIDLPGQNINLQQILAPLEGGLENLARIVSGLSPLTVPVPRTSSWLLITYLDEDVRISRGDGGLFVLVKEGSSLLS</sequence>
<dbReference type="PANTHER" id="PTHR31906">
    <property type="entry name" value="PLASTID-LIPID-ASSOCIATED PROTEIN 4, CHLOROPLASTIC-RELATED"/>
    <property type="match status" value="1"/>
</dbReference>
<evidence type="ECO:0000256" key="1">
    <source>
        <dbReference type="ARBA" id="ARBA00004474"/>
    </source>
</evidence>
<dbReference type="Pfam" id="PF04755">
    <property type="entry name" value="PAP_fibrillin"/>
    <property type="match status" value="1"/>
</dbReference>
<feature type="compositionally biased region" description="Polar residues" evidence="4">
    <location>
        <begin position="34"/>
        <end position="47"/>
    </location>
</feature>
<organism evidence="6 7">
    <name type="scientific">Genlisea aurea</name>
    <dbReference type="NCBI Taxonomy" id="192259"/>
    <lineage>
        <taxon>Eukaryota</taxon>
        <taxon>Viridiplantae</taxon>
        <taxon>Streptophyta</taxon>
        <taxon>Embryophyta</taxon>
        <taxon>Tracheophyta</taxon>
        <taxon>Spermatophyta</taxon>
        <taxon>Magnoliopsida</taxon>
        <taxon>eudicotyledons</taxon>
        <taxon>Gunneridae</taxon>
        <taxon>Pentapetalae</taxon>
        <taxon>asterids</taxon>
        <taxon>lamiids</taxon>
        <taxon>Lamiales</taxon>
        <taxon>Lentibulariaceae</taxon>
        <taxon>Genlisea</taxon>
    </lineage>
</organism>
<feature type="region of interest" description="Disordered" evidence="4">
    <location>
        <begin position="34"/>
        <end position="104"/>
    </location>
</feature>
<keyword evidence="2" id="KW-0934">Plastid</keyword>
<comment type="subcellular location">
    <subcellularLocation>
        <location evidence="1">Plastid</location>
    </subcellularLocation>
</comment>
<dbReference type="InterPro" id="IPR006843">
    <property type="entry name" value="PAP/fibrillin_dom"/>
</dbReference>
<keyword evidence="3" id="KW-0809">Transit peptide</keyword>
<feature type="compositionally biased region" description="Basic and acidic residues" evidence="4">
    <location>
        <begin position="53"/>
        <end position="77"/>
    </location>
</feature>
<gene>
    <name evidence="6" type="ORF">M569_04771</name>
</gene>
<protein>
    <recommendedName>
        <fullName evidence="5">Plastid lipid-associated protein/fibrillin conserved domain-containing protein</fullName>
    </recommendedName>
</protein>
<keyword evidence="7" id="KW-1185">Reference proteome</keyword>
<evidence type="ECO:0000313" key="6">
    <source>
        <dbReference type="EMBL" id="EPS69991.1"/>
    </source>
</evidence>
<dbReference type="GO" id="GO:0009536">
    <property type="term" value="C:plastid"/>
    <property type="evidence" value="ECO:0007669"/>
    <property type="project" value="UniProtKB-SubCell"/>
</dbReference>
<evidence type="ECO:0000256" key="4">
    <source>
        <dbReference type="SAM" id="MobiDB-lite"/>
    </source>
</evidence>
<dbReference type="AlphaFoldDB" id="S8CYA5"/>
<dbReference type="Proteomes" id="UP000015453">
    <property type="component" value="Unassembled WGS sequence"/>
</dbReference>
<evidence type="ECO:0000256" key="3">
    <source>
        <dbReference type="ARBA" id="ARBA00022946"/>
    </source>
</evidence>
<reference evidence="6 7" key="1">
    <citation type="journal article" date="2013" name="BMC Genomics">
        <title>The miniature genome of a carnivorous plant Genlisea aurea contains a low number of genes and short non-coding sequences.</title>
        <authorList>
            <person name="Leushkin E.V."/>
            <person name="Sutormin R.A."/>
            <person name="Nabieva E.R."/>
            <person name="Penin A.A."/>
            <person name="Kondrashov A.S."/>
            <person name="Logacheva M.D."/>
        </authorList>
    </citation>
    <scope>NUCLEOTIDE SEQUENCE [LARGE SCALE GENOMIC DNA]</scope>
</reference>
<feature type="compositionally biased region" description="Polar residues" evidence="4">
    <location>
        <begin position="85"/>
        <end position="102"/>
    </location>
</feature>
<dbReference type="InterPro" id="IPR039633">
    <property type="entry name" value="PAP"/>
</dbReference>
<dbReference type="OrthoDB" id="498392at2759"/>
<evidence type="ECO:0000313" key="7">
    <source>
        <dbReference type="Proteomes" id="UP000015453"/>
    </source>
</evidence>
<proteinExistence type="predicted"/>
<feature type="domain" description="Plastid lipid-associated protein/fibrillin conserved" evidence="5">
    <location>
        <begin position="113"/>
        <end position="316"/>
    </location>
</feature>
<evidence type="ECO:0000259" key="5">
    <source>
        <dbReference type="Pfam" id="PF04755"/>
    </source>
</evidence>